<evidence type="ECO:0000313" key="2">
    <source>
        <dbReference type="EMBL" id="AAS96664.1"/>
    </source>
</evidence>
<dbReference type="Proteomes" id="UP000002194">
    <property type="component" value="Chromosome"/>
</dbReference>
<organism evidence="2 3">
    <name type="scientific">Nitratidesulfovibrio vulgaris (strain ATCC 29579 / DSM 644 / CCUG 34227 / NCIMB 8303 / VKM B-1760 / Hildenborough)</name>
    <name type="common">Desulfovibrio vulgaris</name>
    <dbReference type="NCBI Taxonomy" id="882"/>
    <lineage>
        <taxon>Bacteria</taxon>
        <taxon>Pseudomonadati</taxon>
        <taxon>Thermodesulfobacteriota</taxon>
        <taxon>Desulfovibrionia</taxon>
        <taxon>Desulfovibrionales</taxon>
        <taxon>Desulfovibrionaceae</taxon>
        <taxon>Nitratidesulfovibrio</taxon>
    </lineage>
</organism>
<feature type="region of interest" description="Disordered" evidence="1">
    <location>
        <begin position="48"/>
        <end position="88"/>
    </location>
</feature>
<dbReference type="AlphaFoldDB" id="Q72A06"/>
<dbReference type="KEGG" id="dvu:DVU_2191"/>
<gene>
    <name evidence="2" type="ordered locus">DVU_2191</name>
</gene>
<sequence>MDFLSPVSRQIVIFFVDWRDNLSQHGPSKPSNPEQRHTAEVWENAVTIPPASTEHGKPQALGSGKARDGREWGLKRERQTTEAAMGISKRTPREAIGNVLVLRLVIIAQLAAHEVDHA</sequence>
<keyword evidence="3" id="KW-1185">Reference proteome</keyword>
<evidence type="ECO:0000313" key="3">
    <source>
        <dbReference type="Proteomes" id="UP000002194"/>
    </source>
</evidence>
<name>Q72A06_NITV2</name>
<reference evidence="2 3" key="1">
    <citation type="journal article" date="2004" name="Nat. Biotechnol.">
        <title>The genome sequence of the anaerobic, sulfate-reducing bacterium Desulfovibrio vulgaris Hildenborough.</title>
        <authorList>
            <person name="Heidelberg J.F."/>
            <person name="Seshadri R."/>
            <person name="Haveman S.A."/>
            <person name="Hemme C.L."/>
            <person name="Paulsen I.T."/>
            <person name="Kolonay J.F."/>
            <person name="Eisen J.A."/>
            <person name="Ward N."/>
            <person name="Methe B."/>
            <person name="Brinkac L.M."/>
            <person name="Daugherty S.C."/>
            <person name="Deboy R.T."/>
            <person name="Dodson R.J."/>
            <person name="Durkin A.S."/>
            <person name="Madupu R."/>
            <person name="Nelson W.C."/>
            <person name="Sullivan S.A."/>
            <person name="Fouts D."/>
            <person name="Haft D.H."/>
            <person name="Selengut J."/>
            <person name="Peterson J.D."/>
            <person name="Davidsen T.M."/>
            <person name="Zafar N."/>
            <person name="Zhou L."/>
            <person name="Radune D."/>
            <person name="Dimitrov G."/>
            <person name="Hance M."/>
            <person name="Tran K."/>
            <person name="Khouri H."/>
            <person name="Gill J."/>
            <person name="Utterback T.R."/>
            <person name="Feldblyum T.V."/>
            <person name="Wall J.D."/>
            <person name="Voordouw G."/>
            <person name="Fraser C.M."/>
        </authorList>
    </citation>
    <scope>NUCLEOTIDE SEQUENCE [LARGE SCALE GENOMIC DNA]</scope>
    <source>
        <strain evidence="3">ATCC 29579 / DSM 644 / NCIMB 8303 / VKM B-1760 / Hildenborough</strain>
    </source>
</reference>
<protein>
    <submittedName>
        <fullName evidence="2">Uncharacterized protein</fullName>
    </submittedName>
</protein>
<evidence type="ECO:0000256" key="1">
    <source>
        <dbReference type="SAM" id="MobiDB-lite"/>
    </source>
</evidence>
<dbReference type="EnsemblBacteria" id="AAS96664">
    <property type="protein sequence ID" value="AAS96664"/>
    <property type="gene ID" value="DVU_2191"/>
</dbReference>
<dbReference type="STRING" id="882.DVU_2191"/>
<proteinExistence type="predicted"/>
<feature type="compositionally biased region" description="Basic and acidic residues" evidence="1">
    <location>
        <begin position="65"/>
        <end position="80"/>
    </location>
</feature>
<dbReference type="HOGENOM" id="CLU_2069348_0_0_7"/>
<dbReference type="PaxDb" id="882-DVU_2191"/>
<dbReference type="EMBL" id="AE017285">
    <property type="protein sequence ID" value="AAS96664.1"/>
    <property type="molecule type" value="Genomic_DNA"/>
</dbReference>
<accession>Q72A06</accession>